<dbReference type="InParanoid" id="A0A1Y1Y1K0"/>
<dbReference type="GO" id="GO:0004553">
    <property type="term" value="F:hydrolase activity, hydrolyzing O-glycosyl compounds"/>
    <property type="evidence" value="ECO:0007669"/>
    <property type="project" value="InterPro"/>
</dbReference>
<protein>
    <submittedName>
        <fullName evidence="4">Six-hairpin glycosidase</fullName>
    </submittedName>
</protein>
<reference evidence="4 5" key="1">
    <citation type="submission" date="2016-07" db="EMBL/GenBank/DDBJ databases">
        <title>Pervasive Adenine N6-methylation of Active Genes in Fungi.</title>
        <authorList>
            <consortium name="DOE Joint Genome Institute"/>
            <person name="Mondo S.J."/>
            <person name="Dannebaum R.O."/>
            <person name="Kuo R.C."/>
            <person name="Labutti K."/>
            <person name="Haridas S."/>
            <person name="Kuo A."/>
            <person name="Salamov A."/>
            <person name="Ahrendt S.R."/>
            <person name="Lipzen A."/>
            <person name="Sullivan W."/>
            <person name="Andreopoulos W.B."/>
            <person name="Clum A."/>
            <person name="Lindquist E."/>
            <person name="Daum C."/>
            <person name="Ramamoorthy G.K."/>
            <person name="Gryganskyi A."/>
            <person name="Culley D."/>
            <person name="Magnuson J.K."/>
            <person name="James T.Y."/>
            <person name="O'Malley M.A."/>
            <person name="Stajich J.E."/>
            <person name="Spatafora J.W."/>
            <person name="Visel A."/>
            <person name="Grigoriev I.V."/>
        </authorList>
    </citation>
    <scope>NUCLEOTIDE SEQUENCE [LARGE SCALE GENOMIC DNA]</scope>
    <source>
        <strain evidence="4 5">CBS 931.73</strain>
    </source>
</reference>
<dbReference type="InterPro" id="IPR012341">
    <property type="entry name" value="6hp_glycosidase-like_sf"/>
</dbReference>
<feature type="non-terminal residue" evidence="4">
    <location>
        <position position="1"/>
    </location>
</feature>
<keyword evidence="5" id="KW-1185">Reference proteome</keyword>
<dbReference type="Pfam" id="PF01270">
    <property type="entry name" value="Glyco_hydro_8"/>
    <property type="match status" value="1"/>
</dbReference>
<organism evidence="4 5">
    <name type="scientific">Basidiobolus meristosporus CBS 931.73</name>
    <dbReference type="NCBI Taxonomy" id="1314790"/>
    <lineage>
        <taxon>Eukaryota</taxon>
        <taxon>Fungi</taxon>
        <taxon>Fungi incertae sedis</taxon>
        <taxon>Zoopagomycota</taxon>
        <taxon>Entomophthoromycotina</taxon>
        <taxon>Basidiobolomycetes</taxon>
        <taxon>Basidiobolales</taxon>
        <taxon>Basidiobolaceae</taxon>
        <taxon>Basidiobolus</taxon>
    </lineage>
</organism>
<gene>
    <name evidence="4" type="ORF">K493DRAFT_316999</name>
</gene>
<dbReference type="GO" id="GO:0005975">
    <property type="term" value="P:carbohydrate metabolic process"/>
    <property type="evidence" value="ECO:0007669"/>
    <property type="project" value="InterPro"/>
</dbReference>
<name>A0A1Y1Y1K0_9FUNG</name>
<evidence type="ECO:0000256" key="3">
    <source>
        <dbReference type="ARBA" id="ARBA00023295"/>
    </source>
</evidence>
<evidence type="ECO:0000313" key="5">
    <source>
        <dbReference type="Proteomes" id="UP000193498"/>
    </source>
</evidence>
<dbReference type="EMBL" id="MCFE01000303">
    <property type="protein sequence ID" value="ORX91848.1"/>
    <property type="molecule type" value="Genomic_DNA"/>
</dbReference>
<dbReference type="SUPFAM" id="SSF48208">
    <property type="entry name" value="Six-hairpin glycosidases"/>
    <property type="match status" value="1"/>
</dbReference>
<dbReference type="Proteomes" id="UP000193498">
    <property type="component" value="Unassembled WGS sequence"/>
</dbReference>
<proteinExistence type="inferred from homology"/>
<dbReference type="InterPro" id="IPR002037">
    <property type="entry name" value="Glyco_hydro_8"/>
</dbReference>
<evidence type="ECO:0000313" key="4">
    <source>
        <dbReference type="EMBL" id="ORX91848.1"/>
    </source>
</evidence>
<dbReference type="Gene3D" id="1.50.10.10">
    <property type="match status" value="1"/>
</dbReference>
<dbReference type="InterPro" id="IPR008928">
    <property type="entry name" value="6-hairpin_glycosidase_sf"/>
</dbReference>
<dbReference type="OrthoDB" id="2541080at2759"/>
<keyword evidence="3 4" id="KW-0326">Glycosidase</keyword>
<dbReference type="PRINTS" id="PR00735">
    <property type="entry name" value="GLHYDRLASE8"/>
</dbReference>
<dbReference type="AlphaFoldDB" id="A0A1Y1Y1K0"/>
<accession>A0A1Y1Y1K0</accession>
<sequence length="355" mass="41024">MSHLIEQKYVAWRNRYVRSANGNSFYVYYNDKDELEKIGNLKPITCSEAHGYGMLISVLKGNPYDFECMVRYFDSFRNKKGLMAWQQVMDLRSGQISNAPDGGDNCATDGDVDIAAALFIAAKTWNNPSYRDRAVSLCKAIYDHCVNWNTCMFRLGDWVESGSKHDKLTRPSDFLLTHLLLFSREDAPERRDGWIRMLEATVRTVERQLTFHPQTGLIADFLEHNGHEYVPVKGEVLESKHDKDYNWNSCRVPWRLTIYYIESRDTRVYPILQAQANFFAHQSEVKAGYQLDGKALVDYTDLAFMAPAALSMWLINHPNLPKIQKQMEEMDDNAYFGETIALLCQLQITRPHFTV</sequence>
<keyword evidence="2" id="KW-0378">Hydrolase</keyword>
<comment type="similarity">
    <text evidence="1">Belongs to the glycosyl hydrolase 8 (cellulase D) family.</text>
</comment>
<evidence type="ECO:0000256" key="1">
    <source>
        <dbReference type="ARBA" id="ARBA00009209"/>
    </source>
</evidence>
<evidence type="ECO:0000256" key="2">
    <source>
        <dbReference type="ARBA" id="ARBA00022801"/>
    </source>
</evidence>
<comment type="caution">
    <text evidence="4">The sequence shown here is derived from an EMBL/GenBank/DDBJ whole genome shotgun (WGS) entry which is preliminary data.</text>
</comment>